<comment type="caution">
    <text evidence="6">The sequence shown here is derived from an EMBL/GenBank/DDBJ whole genome shotgun (WGS) entry which is preliminary data.</text>
</comment>
<dbReference type="PANTHER" id="PTHR42953:SF3">
    <property type="entry name" value="HIGH-AFFINITY ZINC UPTAKE SYSTEM PROTEIN ZNUA"/>
    <property type="match status" value="1"/>
</dbReference>
<protein>
    <submittedName>
        <fullName evidence="6">Zinc ABC transporter substrate-binding protein</fullName>
    </submittedName>
</protein>
<dbReference type="EMBL" id="DTHB01000046">
    <property type="protein sequence ID" value="HGB14941.1"/>
    <property type="molecule type" value="Genomic_DNA"/>
</dbReference>
<keyword evidence="5" id="KW-0175">Coiled coil</keyword>
<dbReference type="PRINTS" id="PR00690">
    <property type="entry name" value="ADHESNFAMILY"/>
</dbReference>
<feature type="coiled-coil region" evidence="5">
    <location>
        <begin position="197"/>
        <end position="228"/>
    </location>
</feature>
<dbReference type="InterPro" id="IPR006129">
    <property type="entry name" value="AdhesinB"/>
</dbReference>
<name>A0A7C3SJ53_9BACT</name>
<accession>A0A7C3SJ53</accession>
<evidence type="ECO:0000256" key="5">
    <source>
        <dbReference type="SAM" id="Coils"/>
    </source>
</evidence>
<evidence type="ECO:0000256" key="4">
    <source>
        <dbReference type="RuleBase" id="RU003512"/>
    </source>
</evidence>
<dbReference type="AlphaFoldDB" id="A0A7C3SJ53"/>
<keyword evidence="3" id="KW-0732">Signal</keyword>
<dbReference type="PANTHER" id="PTHR42953">
    <property type="entry name" value="HIGH-AFFINITY ZINC UPTAKE SYSTEM PROTEIN ZNUA-RELATED"/>
    <property type="match status" value="1"/>
</dbReference>
<comment type="similarity">
    <text evidence="1 4">Belongs to the bacterial solute-binding protein 9 family.</text>
</comment>
<evidence type="ECO:0000256" key="1">
    <source>
        <dbReference type="ARBA" id="ARBA00011028"/>
    </source>
</evidence>
<organism evidence="6">
    <name type="scientific">Desulfobacca acetoxidans</name>
    <dbReference type="NCBI Taxonomy" id="60893"/>
    <lineage>
        <taxon>Bacteria</taxon>
        <taxon>Pseudomonadati</taxon>
        <taxon>Thermodesulfobacteriota</taxon>
        <taxon>Desulfobaccia</taxon>
        <taxon>Desulfobaccales</taxon>
        <taxon>Desulfobaccaceae</taxon>
        <taxon>Desulfobacca</taxon>
    </lineage>
</organism>
<evidence type="ECO:0000313" key="6">
    <source>
        <dbReference type="EMBL" id="HGB14941.1"/>
    </source>
</evidence>
<dbReference type="PRINTS" id="PR00691">
    <property type="entry name" value="ADHESINB"/>
</dbReference>
<dbReference type="GO" id="GO:0030001">
    <property type="term" value="P:metal ion transport"/>
    <property type="evidence" value="ECO:0007669"/>
    <property type="project" value="InterPro"/>
</dbReference>
<dbReference type="Pfam" id="PF01297">
    <property type="entry name" value="ZnuA"/>
    <property type="match status" value="1"/>
</dbReference>
<evidence type="ECO:0000256" key="3">
    <source>
        <dbReference type="ARBA" id="ARBA00022729"/>
    </source>
</evidence>
<dbReference type="Gene3D" id="3.40.50.1980">
    <property type="entry name" value="Nitrogenase molybdenum iron protein domain"/>
    <property type="match status" value="2"/>
</dbReference>
<dbReference type="InterPro" id="IPR006128">
    <property type="entry name" value="Lipoprotein_PsaA-like"/>
</dbReference>
<keyword evidence="2 4" id="KW-0813">Transport</keyword>
<dbReference type="GO" id="GO:0046872">
    <property type="term" value="F:metal ion binding"/>
    <property type="evidence" value="ECO:0007669"/>
    <property type="project" value="InterPro"/>
</dbReference>
<dbReference type="SUPFAM" id="SSF53807">
    <property type="entry name" value="Helical backbone' metal receptor"/>
    <property type="match status" value="1"/>
</dbReference>
<sequence>MRKNLARCFSFFRLFVRSMVSGILFLLLIGGLSNPGPVSAQGPAAAKIPVAASIGPLGDFCRNIGGDRVEVEVLIPPGASPHIFEPPPQAVARALEAKVFVYVGAGLDPWAERLIAVRKDATQVQVKAVAGLPLLAEIPSPNHEESAKTLPSRPRAKVAKEHPLEEGNPHVWLDPVLAQDICRRIAMALIRVDPSQAPLYEANLHRYLEELEALHQEITRRVAAFTVREFVSFHPSFSYFARRYGLREAGVIEVAPGREPTPGHIRKIVEAIRRYKVRVVFAEPQLSPRTAEVIAREAGVKVLLLDPLGGWPPYGNDYLRLMRYNLDIMEQAMK</sequence>
<gene>
    <name evidence="6" type="ORF">ENV62_06885</name>
</gene>
<proteinExistence type="inferred from homology"/>
<reference evidence="6" key="1">
    <citation type="journal article" date="2020" name="mSystems">
        <title>Genome- and Community-Level Interaction Insights into Carbon Utilization and Element Cycling Functions of Hydrothermarchaeota in Hydrothermal Sediment.</title>
        <authorList>
            <person name="Zhou Z."/>
            <person name="Liu Y."/>
            <person name="Xu W."/>
            <person name="Pan J."/>
            <person name="Luo Z.H."/>
            <person name="Li M."/>
        </authorList>
    </citation>
    <scope>NUCLEOTIDE SEQUENCE [LARGE SCALE GENOMIC DNA]</scope>
    <source>
        <strain evidence="6">SpSt-776</strain>
    </source>
</reference>
<dbReference type="GO" id="GO:0007155">
    <property type="term" value="P:cell adhesion"/>
    <property type="evidence" value="ECO:0007669"/>
    <property type="project" value="InterPro"/>
</dbReference>
<evidence type="ECO:0000256" key="2">
    <source>
        <dbReference type="ARBA" id="ARBA00022448"/>
    </source>
</evidence>
<dbReference type="InterPro" id="IPR006127">
    <property type="entry name" value="ZnuA-like"/>
</dbReference>
<dbReference type="InterPro" id="IPR050492">
    <property type="entry name" value="Bact_metal-bind_prot9"/>
</dbReference>